<evidence type="ECO:0000256" key="9">
    <source>
        <dbReference type="ARBA" id="ARBA00023065"/>
    </source>
</evidence>
<evidence type="ECO:0000256" key="5">
    <source>
        <dbReference type="ARBA" id="ARBA00022692"/>
    </source>
</evidence>
<comment type="caution">
    <text evidence="14">The sequence shown here is derived from an EMBL/GenBank/DDBJ whole genome shotgun (WGS) entry which is preliminary data.</text>
</comment>
<name>A0AAD4NHB4_9BILA</name>
<keyword evidence="15" id="KW-1185">Reference proteome</keyword>
<dbReference type="Proteomes" id="UP001201812">
    <property type="component" value="Unassembled WGS sequence"/>
</dbReference>
<dbReference type="GO" id="GO:0005243">
    <property type="term" value="F:gap junction channel activity"/>
    <property type="evidence" value="ECO:0007669"/>
    <property type="project" value="TreeGrafter"/>
</dbReference>
<protein>
    <recommendedName>
        <fullName evidence="12">Innexin</fullName>
    </recommendedName>
</protein>
<evidence type="ECO:0000256" key="12">
    <source>
        <dbReference type="RuleBase" id="RU010713"/>
    </source>
</evidence>
<gene>
    <name evidence="12" type="primary">inx</name>
    <name evidence="14" type="ORF">DdX_01733</name>
</gene>
<evidence type="ECO:0000256" key="4">
    <source>
        <dbReference type="ARBA" id="ARBA00022475"/>
    </source>
</evidence>
<feature type="compositionally biased region" description="Low complexity" evidence="13">
    <location>
        <begin position="372"/>
        <end position="386"/>
    </location>
</feature>
<keyword evidence="6" id="KW-0303">Gap junction</keyword>
<feature type="transmembrane region" description="Helical" evidence="12">
    <location>
        <begin position="190"/>
        <end position="211"/>
    </location>
</feature>
<keyword evidence="9 12" id="KW-0406">Ion transport</keyword>
<evidence type="ECO:0000256" key="1">
    <source>
        <dbReference type="ARBA" id="ARBA00004610"/>
    </source>
</evidence>
<keyword evidence="4" id="KW-1003">Cell membrane</keyword>
<evidence type="ECO:0000256" key="3">
    <source>
        <dbReference type="ARBA" id="ARBA00022448"/>
    </source>
</evidence>
<evidence type="ECO:0000256" key="7">
    <source>
        <dbReference type="ARBA" id="ARBA00022949"/>
    </source>
</evidence>
<evidence type="ECO:0000313" key="15">
    <source>
        <dbReference type="Proteomes" id="UP001201812"/>
    </source>
</evidence>
<proteinExistence type="inferred from homology"/>
<dbReference type="AlphaFoldDB" id="A0AAD4NHB4"/>
<evidence type="ECO:0000256" key="2">
    <source>
        <dbReference type="ARBA" id="ARBA00004651"/>
    </source>
</evidence>
<reference evidence="14" key="1">
    <citation type="submission" date="2022-01" db="EMBL/GenBank/DDBJ databases">
        <title>Genome Sequence Resource for Two Populations of Ditylenchus destructor, the Migratory Endoparasitic Phytonematode.</title>
        <authorList>
            <person name="Zhang H."/>
            <person name="Lin R."/>
            <person name="Xie B."/>
        </authorList>
    </citation>
    <scope>NUCLEOTIDE SEQUENCE</scope>
    <source>
        <strain evidence="14">BazhouSP</strain>
    </source>
</reference>
<feature type="transmembrane region" description="Helical" evidence="12">
    <location>
        <begin position="104"/>
        <end position="124"/>
    </location>
</feature>
<evidence type="ECO:0000256" key="10">
    <source>
        <dbReference type="ARBA" id="ARBA00023136"/>
    </source>
</evidence>
<feature type="region of interest" description="Disordered" evidence="13">
    <location>
        <begin position="463"/>
        <end position="488"/>
    </location>
</feature>
<feature type="transmembrane region" description="Helical" evidence="12">
    <location>
        <begin position="33"/>
        <end position="53"/>
    </location>
</feature>
<dbReference type="PANTHER" id="PTHR11893">
    <property type="entry name" value="INNEXIN"/>
    <property type="match status" value="1"/>
</dbReference>
<keyword evidence="10 12" id="KW-0472">Membrane</keyword>
<dbReference type="Pfam" id="PF00876">
    <property type="entry name" value="Innexin"/>
    <property type="match status" value="1"/>
</dbReference>
<evidence type="ECO:0000256" key="11">
    <source>
        <dbReference type="ARBA" id="ARBA00023303"/>
    </source>
</evidence>
<evidence type="ECO:0000313" key="14">
    <source>
        <dbReference type="EMBL" id="KAI1729491.1"/>
    </source>
</evidence>
<dbReference type="PROSITE" id="PS51013">
    <property type="entry name" value="PANNEXIN"/>
    <property type="match status" value="1"/>
</dbReference>
<evidence type="ECO:0000256" key="8">
    <source>
        <dbReference type="ARBA" id="ARBA00022989"/>
    </source>
</evidence>
<organism evidence="14 15">
    <name type="scientific">Ditylenchus destructor</name>
    <dbReference type="NCBI Taxonomy" id="166010"/>
    <lineage>
        <taxon>Eukaryota</taxon>
        <taxon>Metazoa</taxon>
        <taxon>Ecdysozoa</taxon>
        <taxon>Nematoda</taxon>
        <taxon>Chromadorea</taxon>
        <taxon>Rhabditida</taxon>
        <taxon>Tylenchina</taxon>
        <taxon>Tylenchomorpha</taxon>
        <taxon>Sphaerularioidea</taxon>
        <taxon>Anguinidae</taxon>
        <taxon>Anguininae</taxon>
        <taxon>Ditylenchus</taxon>
    </lineage>
</organism>
<comment type="similarity">
    <text evidence="12">Belongs to the pannexin family.</text>
</comment>
<evidence type="ECO:0000256" key="13">
    <source>
        <dbReference type="SAM" id="MobiDB-lite"/>
    </source>
</evidence>
<keyword evidence="3 12" id="KW-0813">Transport</keyword>
<dbReference type="GO" id="GO:0034220">
    <property type="term" value="P:monoatomic ion transmembrane transport"/>
    <property type="evidence" value="ECO:0007669"/>
    <property type="project" value="UniProtKB-KW"/>
</dbReference>
<sequence>MTVIPDISNLQGFVTKKLLKQVEFDDRVDQLNYLFTPGLILIFAAVVSTKIYAGQPMNCLLPTTFTTELRKYAMDYCFIENIYFVGLKEEIPEVMERESREFKYYQWVPYLLVLQAALFNLPIWSWKNHYRQSEVNPDKVMREARKLKSMKEPDRRRMIDMLASDLYDCLDTEAGQKSCRQTLWYLFTKFLFLANIGLQFVLVGTFIGRGYNAWCWNVLMSVFGLNDPYDDRWRKSPVFPTDALCDFVVRQMGNSHRHTIQCMLMINQFNEKMFLFFSVYVFIVGIITFFNTISWLCSLMIPRERYNMVRRLIKKEKLEGDESHRKLKIFVDGALKTDGILLLHFIKGTAGAFVARDVCTQLFANYQPPMSTPSSALSSVDSASTPEPSYKKNHYKGNLPPPDLFSPNHKPKPNATPSKGKFGTQFDAPKQNGTAFGKGFGKGFNKAPEVDALLENAHNMGLDHVDDSEEDNRSISKAPSYDDNNQQGHVILDIDPSSIGFNVGNDSFGNGGFGASNGFGNSGGFANSGGFGASNGSDNDNWDHNNQAAW</sequence>
<keyword evidence="8 12" id="KW-1133">Transmembrane helix</keyword>
<keyword evidence="7" id="KW-0965">Cell junction</keyword>
<dbReference type="EMBL" id="JAKKPZ010000001">
    <property type="protein sequence ID" value="KAI1729491.1"/>
    <property type="molecule type" value="Genomic_DNA"/>
</dbReference>
<feature type="region of interest" description="Disordered" evidence="13">
    <location>
        <begin position="370"/>
        <end position="428"/>
    </location>
</feature>
<keyword evidence="5 12" id="KW-0812">Transmembrane</keyword>
<feature type="transmembrane region" description="Helical" evidence="12">
    <location>
        <begin position="273"/>
        <end position="301"/>
    </location>
</feature>
<dbReference type="InterPro" id="IPR000990">
    <property type="entry name" value="Innexin"/>
</dbReference>
<dbReference type="PRINTS" id="PR01262">
    <property type="entry name" value="INNEXIN"/>
</dbReference>
<accession>A0AAD4NHB4</accession>
<evidence type="ECO:0000256" key="6">
    <source>
        <dbReference type="ARBA" id="ARBA00022868"/>
    </source>
</evidence>
<comment type="function">
    <text evidence="12">Structural component of the gap junctions.</text>
</comment>
<dbReference type="GO" id="GO:0005886">
    <property type="term" value="C:plasma membrane"/>
    <property type="evidence" value="ECO:0007669"/>
    <property type="project" value="UniProtKB-SubCell"/>
</dbReference>
<comment type="subcellular location">
    <subcellularLocation>
        <location evidence="1">Cell junction</location>
        <location evidence="1">Gap junction</location>
    </subcellularLocation>
    <subcellularLocation>
        <location evidence="2 12">Cell membrane</location>
        <topology evidence="2 12">Multi-pass membrane protein</topology>
    </subcellularLocation>
</comment>
<dbReference type="PANTHER" id="PTHR11893:SF36">
    <property type="entry name" value="INNEXIN-5"/>
    <property type="match status" value="1"/>
</dbReference>
<dbReference type="GO" id="GO:0005921">
    <property type="term" value="C:gap junction"/>
    <property type="evidence" value="ECO:0007669"/>
    <property type="project" value="UniProtKB-SubCell"/>
</dbReference>
<keyword evidence="11 12" id="KW-0407">Ion channel</keyword>